<evidence type="ECO:0000256" key="7">
    <source>
        <dbReference type="PROSITE-ProRule" id="PRU01373"/>
    </source>
</evidence>
<evidence type="ECO:0000256" key="8">
    <source>
        <dbReference type="SAM" id="MobiDB-lite"/>
    </source>
</evidence>
<dbReference type="UniPathway" id="UPA00219"/>
<dbReference type="InterPro" id="IPR038063">
    <property type="entry name" value="Transpep_catalytic_dom"/>
</dbReference>
<evidence type="ECO:0000256" key="6">
    <source>
        <dbReference type="ARBA" id="ARBA00023316"/>
    </source>
</evidence>
<feature type="active site" description="Proton donor/acceptor" evidence="7">
    <location>
        <position position="459"/>
    </location>
</feature>
<keyword evidence="11" id="KW-1185">Reference proteome</keyword>
<organism evidence="10 11">
    <name type="scientific">Candidatus Filomicrobium marinum</name>
    <dbReference type="NCBI Taxonomy" id="1608628"/>
    <lineage>
        <taxon>Bacteria</taxon>
        <taxon>Pseudomonadati</taxon>
        <taxon>Pseudomonadota</taxon>
        <taxon>Alphaproteobacteria</taxon>
        <taxon>Hyphomicrobiales</taxon>
        <taxon>Hyphomicrobiaceae</taxon>
        <taxon>Filomicrobium</taxon>
    </lineage>
</organism>
<dbReference type="InterPro" id="IPR052905">
    <property type="entry name" value="LD-transpeptidase_YkuD-like"/>
</dbReference>
<dbReference type="GO" id="GO:0008360">
    <property type="term" value="P:regulation of cell shape"/>
    <property type="evidence" value="ECO:0007669"/>
    <property type="project" value="UniProtKB-UniRule"/>
</dbReference>
<dbReference type="InterPro" id="IPR005490">
    <property type="entry name" value="LD_TPept_cat_dom"/>
</dbReference>
<evidence type="ECO:0000259" key="9">
    <source>
        <dbReference type="PROSITE" id="PS52029"/>
    </source>
</evidence>
<evidence type="ECO:0000256" key="5">
    <source>
        <dbReference type="ARBA" id="ARBA00022984"/>
    </source>
</evidence>
<dbReference type="Proteomes" id="UP000033187">
    <property type="component" value="Chromosome 1"/>
</dbReference>
<dbReference type="OrthoDB" id="9778545at2"/>
<dbReference type="SUPFAM" id="SSF141523">
    <property type="entry name" value="L,D-transpeptidase catalytic domain-like"/>
    <property type="match status" value="1"/>
</dbReference>
<dbReference type="PROSITE" id="PS52029">
    <property type="entry name" value="LD_TPASE"/>
    <property type="match status" value="1"/>
</dbReference>
<name>A0A0D6JHP5_9HYPH</name>
<keyword evidence="6 7" id="KW-0961">Cell wall biogenesis/degradation</keyword>
<proteinExistence type="inferred from homology"/>
<dbReference type="EMBL" id="LN829119">
    <property type="protein sequence ID" value="CPR20450.1"/>
    <property type="molecule type" value="Genomic_DNA"/>
</dbReference>
<dbReference type="PANTHER" id="PTHR41533">
    <property type="entry name" value="L,D-TRANSPEPTIDASE HI_1667-RELATED"/>
    <property type="match status" value="1"/>
</dbReference>
<protein>
    <recommendedName>
        <fullName evidence="9">L,D-TPase catalytic domain-containing protein</fullName>
    </recommendedName>
</protein>
<accession>A0A0D6JHP5</accession>
<comment type="pathway">
    <text evidence="1 7">Cell wall biogenesis; peptidoglycan biosynthesis.</text>
</comment>
<reference evidence="11" key="1">
    <citation type="submission" date="2015-02" db="EMBL/GenBank/DDBJ databases">
        <authorList>
            <person name="Chooi Y.-H."/>
        </authorList>
    </citation>
    <scope>NUCLEOTIDE SEQUENCE [LARGE SCALE GENOMIC DNA]</scope>
    <source>
        <strain evidence="11">strain Y</strain>
    </source>
</reference>
<dbReference type="RefSeq" id="WP_052743901.1">
    <property type="nucleotide sequence ID" value="NZ_LN829118.1"/>
</dbReference>
<feature type="region of interest" description="Disordered" evidence="8">
    <location>
        <begin position="620"/>
        <end position="654"/>
    </location>
</feature>
<dbReference type="Pfam" id="PF03734">
    <property type="entry name" value="YkuD"/>
    <property type="match status" value="1"/>
</dbReference>
<dbReference type="Pfam" id="PF20142">
    <property type="entry name" value="Scaffold"/>
    <property type="match status" value="1"/>
</dbReference>
<dbReference type="Gene3D" id="2.40.440.10">
    <property type="entry name" value="L,D-transpeptidase catalytic domain-like"/>
    <property type="match status" value="1"/>
</dbReference>
<dbReference type="KEGG" id="fiy:BN1229_v1_2613"/>
<evidence type="ECO:0000256" key="1">
    <source>
        <dbReference type="ARBA" id="ARBA00004752"/>
    </source>
</evidence>
<keyword evidence="5 7" id="KW-0573">Peptidoglycan synthesis</keyword>
<sequence>MRLAVLFVSSLVLVAGSPLVDARESSSVDPAIDVTVGEQDDLKTAILRDITERKPRADETMTRWLDELGTLYATEFDAPLWVSYDGLTAAGKSVIAELKRADEWGLDPNAFTANIPVSIAKSSEEMALAEVEITLAALTYAVQAQGGRLDPTELSLWYERAKVSVDAAALMRGMKEASDPATVLVAQQPQHPQFLLLRQAYLKRKFPERFASAEEKPTEAEPEPIKFSYGKRVARGQRNEQIPQLRERLEVPAADPEDEDLYDQELVDAVTKFMRTQGWRRKTVFDDKVRKALNNPKDGDSEETETVSLQQILVNMEKWRWLPRDLGELRIWNNLPAYTTELIRGDQVLFSERIIVGKESTQTPVFSDKMSHVIFKPEWGVPSSIKIKSLLPSLASGDYDVLARRGMRIQHEGRPISPARYNWAKTDIRSIPIVMGAGASNPLGRVKFMFPNHHAVYMHDTPDKHLFDNSKRNFSHGCIRVRDPLQFAELLLRETAGWSRDDVAAQLSRGAEENHRVDLPTPVPVHNVYFTVIAEEDGTLSTLKDVYGHDKRITQALQGKSLSAIAASDPARAQKREMEQLAKSGAAYAMAREDYEFYDYQGYNNGGGYGGGYYLFSSSSGSSYGGPPQGAKPKKKKSVHTWSLNPYQHGFNSD</sequence>
<evidence type="ECO:0000313" key="10">
    <source>
        <dbReference type="EMBL" id="CPR20450.1"/>
    </source>
</evidence>
<dbReference type="KEGG" id="fil:BN1229_v1_3308"/>
<feature type="compositionally biased region" description="Polar residues" evidence="8">
    <location>
        <begin position="640"/>
        <end position="654"/>
    </location>
</feature>
<comment type="similarity">
    <text evidence="2">Belongs to the YkuD family.</text>
</comment>
<feature type="domain" description="L,D-TPase catalytic" evidence="9">
    <location>
        <begin position="329"/>
        <end position="506"/>
    </location>
</feature>
<dbReference type="InterPro" id="IPR045380">
    <property type="entry name" value="LD_TPept_scaffold_dom"/>
</dbReference>
<dbReference type="CDD" id="cd16913">
    <property type="entry name" value="YkuD_like"/>
    <property type="match status" value="1"/>
</dbReference>
<evidence type="ECO:0000256" key="2">
    <source>
        <dbReference type="ARBA" id="ARBA00005992"/>
    </source>
</evidence>
<dbReference type="PANTHER" id="PTHR41533:SF2">
    <property type="entry name" value="BLR7131 PROTEIN"/>
    <property type="match status" value="1"/>
</dbReference>
<keyword evidence="3" id="KW-0808">Transferase</keyword>
<dbReference type="GO" id="GO:0004180">
    <property type="term" value="F:carboxypeptidase activity"/>
    <property type="evidence" value="ECO:0007669"/>
    <property type="project" value="UniProtKB-ARBA"/>
</dbReference>
<gene>
    <name evidence="10" type="ORF">YBN1229_v1_2613</name>
</gene>
<dbReference type="GO" id="GO:0071555">
    <property type="term" value="P:cell wall organization"/>
    <property type="evidence" value="ECO:0007669"/>
    <property type="project" value="UniProtKB-UniRule"/>
</dbReference>
<dbReference type="GO" id="GO:0009252">
    <property type="term" value="P:peptidoglycan biosynthetic process"/>
    <property type="evidence" value="ECO:0007669"/>
    <property type="project" value="UniProtKB-UniPathway"/>
</dbReference>
<dbReference type="AlphaFoldDB" id="A0A0D6JHP5"/>
<evidence type="ECO:0000256" key="3">
    <source>
        <dbReference type="ARBA" id="ARBA00022679"/>
    </source>
</evidence>
<evidence type="ECO:0000313" key="11">
    <source>
        <dbReference type="Proteomes" id="UP000033187"/>
    </source>
</evidence>
<feature type="active site" description="Nucleophile" evidence="7">
    <location>
        <position position="478"/>
    </location>
</feature>
<evidence type="ECO:0000256" key="4">
    <source>
        <dbReference type="ARBA" id="ARBA00022960"/>
    </source>
</evidence>
<keyword evidence="4 7" id="KW-0133">Cell shape</keyword>
<dbReference type="GO" id="GO:0016740">
    <property type="term" value="F:transferase activity"/>
    <property type="evidence" value="ECO:0007669"/>
    <property type="project" value="UniProtKB-KW"/>
</dbReference>